<evidence type="ECO:0000259" key="2">
    <source>
        <dbReference type="Pfam" id="PF00135"/>
    </source>
</evidence>
<dbReference type="InterPro" id="IPR050309">
    <property type="entry name" value="Type-B_Carboxylest/Lipase"/>
</dbReference>
<dbReference type="Pfam" id="PF00135">
    <property type="entry name" value="COesterase"/>
    <property type="match status" value="1"/>
</dbReference>
<evidence type="ECO:0000313" key="3">
    <source>
        <dbReference type="EMBL" id="MEZ8723473.1"/>
    </source>
</evidence>
<feature type="domain" description="Carboxylesterase type B" evidence="2">
    <location>
        <begin position="70"/>
        <end position="626"/>
    </location>
</feature>
<keyword evidence="1" id="KW-0732">Signal</keyword>
<gene>
    <name evidence="3" type="ORF">AB6D66_20555</name>
</gene>
<feature type="signal peptide" evidence="1">
    <location>
        <begin position="1"/>
        <end position="18"/>
    </location>
</feature>
<proteinExistence type="predicted"/>
<dbReference type="PROSITE" id="PS51257">
    <property type="entry name" value="PROKAR_LIPOPROTEIN"/>
    <property type="match status" value="1"/>
</dbReference>
<dbReference type="Proteomes" id="UP001570071">
    <property type="component" value="Unassembled WGS sequence"/>
</dbReference>
<dbReference type="Gene3D" id="3.40.50.1820">
    <property type="entry name" value="alpha/beta hydrolase"/>
    <property type="match status" value="1"/>
</dbReference>
<dbReference type="EMBL" id="JBFSSG010000064">
    <property type="protein sequence ID" value="MEZ8723473.1"/>
    <property type="molecule type" value="Genomic_DNA"/>
</dbReference>
<dbReference type="InterPro" id="IPR002018">
    <property type="entry name" value="CarbesteraseB"/>
</dbReference>
<dbReference type="RefSeq" id="WP_372125627.1">
    <property type="nucleotide sequence ID" value="NZ_JBFSSG010000064.1"/>
</dbReference>
<reference evidence="3 4" key="1">
    <citation type="journal article" date="2024" name="ISME J.">
        <title>Tailless and filamentous prophages are predominant in marine Vibrio.</title>
        <authorList>
            <person name="Steensen K."/>
            <person name="Seneca J."/>
            <person name="Bartlau N."/>
            <person name="Yu X.A."/>
            <person name="Hussain F.A."/>
            <person name="Polz M.F."/>
        </authorList>
    </citation>
    <scope>NUCLEOTIDE SEQUENCE [LARGE SCALE GENOMIC DNA]</scope>
    <source>
        <strain evidence="3 4">10N.239.312.F12</strain>
    </source>
</reference>
<protein>
    <submittedName>
        <fullName evidence="3">Carboxylesterase family protein</fullName>
    </submittedName>
</protein>
<dbReference type="InterPro" id="IPR029058">
    <property type="entry name" value="AB_hydrolase_fold"/>
</dbReference>
<sequence>MTIAYRSMIALTIAAALAGCDTDTAPTVPFPDKPEPLVPAPAEPFDAQIGNVTIKAVKEELVVTSNEEDDKLASVESFKGIKFANEPEHFTHSTPATLTEVMNSEGMIDATNFGDACTQARSTNFGSELELAQSQDCLNLNIWRPVGTTEQDELPVYVFIHGGDFEYGTGSNPMIHGNTVVAQGANEGNPFIMVTFNYRLGLFGTRWIKGENVDGNYGIGDQESLLQWVRENIKEFGGALGNVTLMGQGSGAMSIALLQQKVAENKLEDDYFQHAIMQSMPYGYEFNSYNSARPLLSDGLDDAEYDEIVAKQADTLDPLNKVMSWVTASALTNSNSTPMSTLMPYAPYLECSQLKEPVFGVPSSQCEEGYGQQQPVASDFVVPTVIGFNAEESNTMSMLPNLTSLIAIICDELQCFADDEPELTAQRMSEWLTSDDNQAKITSRLNELANSADLSRQLELEELVNTMSLTAYQAVTTLFYGTDNNIANELMALADFEPNSELALGGAMDNMAQYRTIVNDTLFAGPARKKAAESSQDTTLYYFDYKTSFNVWGYGISNGLPDDFGDFLKSLSCVSDACGGSELPLVFNKAIRMDGTKLSHDSSDKQLMNEISRSWFNGSLFSDANKYDKDQDQVLVIDADGMALSAPNWDKTHNPGKDDNLLEGRLTGLEESGILLSYMPE</sequence>
<organism evidence="3 4">
    <name type="scientific">Vibrio pomeroyi</name>
    <dbReference type="NCBI Taxonomy" id="198832"/>
    <lineage>
        <taxon>Bacteria</taxon>
        <taxon>Pseudomonadati</taxon>
        <taxon>Pseudomonadota</taxon>
        <taxon>Gammaproteobacteria</taxon>
        <taxon>Vibrionales</taxon>
        <taxon>Vibrionaceae</taxon>
        <taxon>Vibrio</taxon>
    </lineage>
</organism>
<dbReference type="PANTHER" id="PTHR11559">
    <property type="entry name" value="CARBOXYLESTERASE"/>
    <property type="match status" value="1"/>
</dbReference>
<name>A0ABV4N2B1_9VIBR</name>
<evidence type="ECO:0000256" key="1">
    <source>
        <dbReference type="SAM" id="SignalP"/>
    </source>
</evidence>
<keyword evidence="4" id="KW-1185">Reference proteome</keyword>
<evidence type="ECO:0000313" key="4">
    <source>
        <dbReference type="Proteomes" id="UP001570071"/>
    </source>
</evidence>
<comment type="caution">
    <text evidence="3">The sequence shown here is derived from an EMBL/GenBank/DDBJ whole genome shotgun (WGS) entry which is preliminary data.</text>
</comment>
<feature type="chain" id="PRO_5045297377" evidence="1">
    <location>
        <begin position="19"/>
        <end position="681"/>
    </location>
</feature>
<accession>A0ABV4N2B1</accession>
<dbReference type="SUPFAM" id="SSF53474">
    <property type="entry name" value="alpha/beta-Hydrolases"/>
    <property type="match status" value="1"/>
</dbReference>